<comment type="caution">
    <text evidence="2">The sequence shown here is derived from an EMBL/GenBank/DDBJ whole genome shotgun (WGS) entry which is preliminary data.</text>
</comment>
<evidence type="ECO:0000313" key="2">
    <source>
        <dbReference type="EMBL" id="MED6164559.1"/>
    </source>
</evidence>
<feature type="compositionally biased region" description="Basic and acidic residues" evidence="1">
    <location>
        <begin position="17"/>
        <end position="33"/>
    </location>
</feature>
<feature type="region of interest" description="Disordered" evidence="1">
    <location>
        <begin position="1"/>
        <end position="38"/>
    </location>
</feature>
<evidence type="ECO:0000256" key="1">
    <source>
        <dbReference type="SAM" id="MobiDB-lite"/>
    </source>
</evidence>
<name>A0ABU6UTY5_9FABA</name>
<sequence length="164" mass="17754">MVAGADRGKNMGVKGAETGHVESAKQVKKREDGAVNGGGGLVGDSGGVKVVECGGYGGRRWCMVRLQRLGVTWWIRWWCDCVGSVVSSDDGGSVMRKGNDGERWLRLSKVVVSEGGGELRWWLKFWLRSAGDSDAEVDGGYGGSRWWLVLEGDGEGGRLMMVRM</sequence>
<keyword evidence="3" id="KW-1185">Reference proteome</keyword>
<protein>
    <submittedName>
        <fullName evidence="2">Uncharacterized protein</fullName>
    </submittedName>
</protein>
<proteinExistence type="predicted"/>
<organism evidence="2 3">
    <name type="scientific">Stylosanthes scabra</name>
    <dbReference type="NCBI Taxonomy" id="79078"/>
    <lineage>
        <taxon>Eukaryota</taxon>
        <taxon>Viridiplantae</taxon>
        <taxon>Streptophyta</taxon>
        <taxon>Embryophyta</taxon>
        <taxon>Tracheophyta</taxon>
        <taxon>Spermatophyta</taxon>
        <taxon>Magnoliopsida</taxon>
        <taxon>eudicotyledons</taxon>
        <taxon>Gunneridae</taxon>
        <taxon>Pentapetalae</taxon>
        <taxon>rosids</taxon>
        <taxon>fabids</taxon>
        <taxon>Fabales</taxon>
        <taxon>Fabaceae</taxon>
        <taxon>Papilionoideae</taxon>
        <taxon>50 kb inversion clade</taxon>
        <taxon>dalbergioids sensu lato</taxon>
        <taxon>Dalbergieae</taxon>
        <taxon>Pterocarpus clade</taxon>
        <taxon>Stylosanthes</taxon>
    </lineage>
</organism>
<evidence type="ECO:0000313" key="3">
    <source>
        <dbReference type="Proteomes" id="UP001341840"/>
    </source>
</evidence>
<reference evidence="2 3" key="1">
    <citation type="journal article" date="2023" name="Plants (Basel)">
        <title>Bridging the Gap: Combining Genomics and Transcriptomics Approaches to Understand Stylosanthes scabra, an Orphan Legume from the Brazilian Caatinga.</title>
        <authorList>
            <person name="Ferreira-Neto J.R.C."/>
            <person name="da Silva M.D."/>
            <person name="Binneck E."/>
            <person name="de Melo N.F."/>
            <person name="da Silva R.H."/>
            <person name="de Melo A.L.T.M."/>
            <person name="Pandolfi V."/>
            <person name="Bustamante F.O."/>
            <person name="Brasileiro-Vidal A.C."/>
            <person name="Benko-Iseppon A.M."/>
        </authorList>
    </citation>
    <scope>NUCLEOTIDE SEQUENCE [LARGE SCALE GENOMIC DNA]</scope>
    <source>
        <tissue evidence="2">Leaves</tissue>
    </source>
</reference>
<gene>
    <name evidence="2" type="ORF">PIB30_091278</name>
</gene>
<accession>A0ABU6UTY5</accession>
<dbReference type="Proteomes" id="UP001341840">
    <property type="component" value="Unassembled WGS sequence"/>
</dbReference>
<dbReference type="EMBL" id="JASCZI010122641">
    <property type="protein sequence ID" value="MED6164559.1"/>
    <property type="molecule type" value="Genomic_DNA"/>
</dbReference>